<keyword evidence="3" id="KW-1185">Reference proteome</keyword>
<dbReference type="AlphaFoldDB" id="A0A4Q9YV60"/>
<keyword evidence="1" id="KW-1133">Transmembrane helix</keyword>
<keyword evidence="1" id="KW-0472">Membrane</keyword>
<protein>
    <submittedName>
        <fullName evidence="2">Cytochrome C oxidase Cbb3</fullName>
    </submittedName>
</protein>
<organism evidence="2 3">
    <name type="scientific">Flavobacterium silvisoli</name>
    <dbReference type="NCBI Taxonomy" id="2529433"/>
    <lineage>
        <taxon>Bacteria</taxon>
        <taxon>Pseudomonadati</taxon>
        <taxon>Bacteroidota</taxon>
        <taxon>Flavobacteriia</taxon>
        <taxon>Flavobacteriales</taxon>
        <taxon>Flavobacteriaceae</taxon>
        <taxon>Flavobacterium</taxon>
    </lineage>
</organism>
<evidence type="ECO:0000256" key="1">
    <source>
        <dbReference type="SAM" id="Phobius"/>
    </source>
</evidence>
<sequence length="149" mass="17141">MKINWGTAIVIAFALFMSFILFFVFRVQSDSKYDNELVTDEYYKKEATVQSDIDSEQNAKALSQKLTISNTTEGILISFPKDLDFKKIEGKVSLYRPSNKKLDFVNPITLSNSDLLIPKNNLVGGLWDIAVEWTYEGKSYLNKEQLYFQ</sequence>
<evidence type="ECO:0000313" key="3">
    <source>
        <dbReference type="Proteomes" id="UP000293300"/>
    </source>
</evidence>
<name>A0A4Q9YV60_9FLAO</name>
<dbReference type="Proteomes" id="UP000293300">
    <property type="component" value="Unassembled WGS sequence"/>
</dbReference>
<dbReference type="OrthoDB" id="1493774at2"/>
<evidence type="ECO:0000313" key="2">
    <source>
        <dbReference type="EMBL" id="TBX67582.1"/>
    </source>
</evidence>
<proteinExistence type="predicted"/>
<keyword evidence="1" id="KW-0812">Transmembrane</keyword>
<reference evidence="2 3" key="1">
    <citation type="submission" date="2019-02" db="EMBL/GenBank/DDBJ databases">
        <title>Flavobacterium sp. RD-2-33 isolated from forest soil.</title>
        <authorList>
            <person name="Chaudhary D.K."/>
        </authorList>
    </citation>
    <scope>NUCLEOTIDE SEQUENCE [LARGE SCALE GENOMIC DNA]</scope>
    <source>
        <strain evidence="2 3">RD-2-33</strain>
    </source>
</reference>
<accession>A0A4Q9YV60</accession>
<dbReference type="InterPro" id="IPR008620">
    <property type="entry name" value="FixH"/>
</dbReference>
<gene>
    <name evidence="2" type="ORF">EZL74_09750</name>
</gene>
<dbReference type="Pfam" id="PF05751">
    <property type="entry name" value="FixH"/>
    <property type="match status" value="1"/>
</dbReference>
<feature type="transmembrane region" description="Helical" evidence="1">
    <location>
        <begin position="6"/>
        <end position="25"/>
    </location>
</feature>
<comment type="caution">
    <text evidence="2">The sequence shown here is derived from an EMBL/GenBank/DDBJ whole genome shotgun (WGS) entry which is preliminary data.</text>
</comment>
<dbReference type="EMBL" id="SJPE01000011">
    <property type="protein sequence ID" value="TBX67582.1"/>
    <property type="molecule type" value="Genomic_DNA"/>
</dbReference>